<dbReference type="EMBL" id="CP038008">
    <property type="protein sequence ID" value="QBY28001.1"/>
    <property type="molecule type" value="Genomic_DNA"/>
</dbReference>
<dbReference type="PANTHER" id="PTHR43211">
    <property type="entry name" value="FUMARYLACETOACETATE HYDROLASE"/>
    <property type="match status" value="1"/>
</dbReference>
<dbReference type="GO" id="GO:0016787">
    <property type="term" value="F:hydrolase activity"/>
    <property type="evidence" value="ECO:0007669"/>
    <property type="project" value="UniProtKB-KW"/>
</dbReference>
<dbReference type="SUPFAM" id="SSF56529">
    <property type="entry name" value="FAH"/>
    <property type="match status" value="1"/>
</dbReference>
<dbReference type="AlphaFoldDB" id="A0A482PCP2"/>
<evidence type="ECO:0000259" key="1">
    <source>
        <dbReference type="Pfam" id="PF01557"/>
    </source>
</evidence>
<evidence type="ECO:0000259" key="2">
    <source>
        <dbReference type="Pfam" id="PF18288"/>
    </source>
</evidence>
<accession>A0A482PCP2</accession>
<dbReference type="InterPro" id="IPR041072">
    <property type="entry name" value="FAA_hydro_N"/>
</dbReference>
<dbReference type="RefSeq" id="WP_012905664.1">
    <property type="nucleotide sequence ID" value="NZ_CAJTBI010000001.1"/>
</dbReference>
<name>A0A482PCP2_CITRO</name>
<dbReference type="Pfam" id="PF18288">
    <property type="entry name" value="FAA_hydro_N_2"/>
    <property type="match status" value="1"/>
</dbReference>
<dbReference type="Pfam" id="PF01557">
    <property type="entry name" value="FAA_hydrolase"/>
    <property type="match status" value="1"/>
</dbReference>
<dbReference type="Gene3D" id="3.90.850.10">
    <property type="entry name" value="Fumarylacetoacetase-like, C-terminal domain"/>
    <property type="match status" value="1"/>
</dbReference>
<reference evidence="3" key="1">
    <citation type="submission" date="2019-03" db="EMBL/GenBank/DDBJ databases">
        <title>Complete genome sequence of enteropathogenic Citrobacter rodentium strain DBS100.</title>
        <authorList>
            <person name="Popov G."/>
            <person name="Fiebig A."/>
            <person name="Shideler S."/>
            <person name="Coombes B."/>
            <person name="Savchenko A."/>
        </authorList>
    </citation>
    <scope>NUCLEOTIDE SEQUENCE</scope>
    <source>
        <strain evidence="3">DBS100</strain>
    </source>
</reference>
<feature type="domain" description="Fumarylacetoacetase-like C-terminal" evidence="1">
    <location>
        <begin position="83"/>
        <end position="322"/>
    </location>
</feature>
<dbReference type="OMA" id="LAPREMK"/>
<feature type="domain" description="Fumarylacetoacetase N-terminal" evidence="2">
    <location>
        <begin position="1"/>
        <end position="78"/>
    </location>
</feature>
<proteinExistence type="predicted"/>
<keyword evidence="3" id="KW-0378">Hydrolase</keyword>
<gene>
    <name evidence="3" type="ORF">E2R62_03520</name>
</gene>
<dbReference type="InterPro" id="IPR036663">
    <property type="entry name" value="Fumarylacetoacetase_C_sf"/>
</dbReference>
<evidence type="ECO:0000313" key="3">
    <source>
        <dbReference type="EMBL" id="QBY28001.1"/>
    </source>
</evidence>
<organism evidence="3">
    <name type="scientific">Citrobacter rodentium</name>
    <dbReference type="NCBI Taxonomy" id="67825"/>
    <lineage>
        <taxon>Bacteria</taxon>
        <taxon>Pseudomonadati</taxon>
        <taxon>Pseudomonadota</taxon>
        <taxon>Gammaproteobacteria</taxon>
        <taxon>Enterobacterales</taxon>
        <taxon>Enterobacteriaceae</taxon>
        <taxon>Citrobacter</taxon>
    </lineage>
</organism>
<sequence>MKLATRDNGERDGQLMVVSRDLRWMVSADGIAATLQEAIERWEAIEPALQACYRALNAGEMQNAEPFNASRLLAPLPRAWQWLDGSAFLSHGERMQQAFNLPPVEGVEQIPLMYQGCGDDFLGAQQDIYCANAAWGLDFEGEYAVVVDEVPSGCDARAALSRIRLVLQLNDISLRALAPREMKTGFGFIHAKPASAFAPVAVTPDELGNAWREGRIHLPLTVRRNGEFFGQQSGSEMHFHFGELIAHAALTRRLRAGTLIGSGTVSGYDLSKGASCIAEIRAIETIATGAPQTPFLQDGDRVFMESRSEEDKPLFGAIQQRVVIPS</sequence>
<protein>
    <submittedName>
        <fullName evidence="3">Fumarylacetoacetate hydrolase</fullName>
    </submittedName>
</protein>
<dbReference type="InterPro" id="IPR011234">
    <property type="entry name" value="Fumarylacetoacetase-like_C"/>
</dbReference>
<dbReference type="PANTHER" id="PTHR43211:SF1">
    <property type="entry name" value="BLL6422 PROTEIN"/>
    <property type="match status" value="1"/>
</dbReference>